<keyword evidence="1" id="KW-0245">EGF-like domain</keyword>
<keyword evidence="3" id="KW-1185">Reference proteome</keyword>
<gene>
    <name evidence="2" type="ORF">RRG08_016637</name>
</gene>
<dbReference type="PANTHER" id="PTHR24043">
    <property type="entry name" value="SCAVENGER RECEPTOR CLASS F"/>
    <property type="match status" value="1"/>
</dbReference>
<dbReference type="InterPro" id="IPR042635">
    <property type="entry name" value="MEGF10/SREC1/2-like"/>
</dbReference>
<reference evidence="2" key="1">
    <citation type="journal article" date="2023" name="G3 (Bethesda)">
        <title>A reference genome for the long-term kleptoplast-retaining sea slug Elysia crispata morphotype clarki.</title>
        <authorList>
            <person name="Eastman K.E."/>
            <person name="Pendleton A.L."/>
            <person name="Shaikh M.A."/>
            <person name="Suttiyut T."/>
            <person name="Ogas R."/>
            <person name="Tomko P."/>
            <person name="Gavelis G."/>
            <person name="Widhalm J.R."/>
            <person name="Wisecaver J.H."/>
        </authorList>
    </citation>
    <scope>NUCLEOTIDE SEQUENCE</scope>
    <source>
        <strain evidence="2">ECLA1</strain>
    </source>
</reference>
<name>A0AAE1D6Y1_9GAST</name>
<evidence type="ECO:0000313" key="3">
    <source>
        <dbReference type="Proteomes" id="UP001283361"/>
    </source>
</evidence>
<dbReference type="Gene3D" id="2.170.300.10">
    <property type="entry name" value="Tie2 ligand-binding domain superfamily"/>
    <property type="match status" value="1"/>
</dbReference>
<proteinExistence type="predicted"/>
<evidence type="ECO:0000256" key="1">
    <source>
        <dbReference type="ARBA" id="ARBA00022536"/>
    </source>
</evidence>
<comment type="caution">
    <text evidence="2">The sequence shown here is derived from an EMBL/GenBank/DDBJ whole genome shotgun (WGS) entry which is preliminary data.</text>
</comment>
<dbReference type="EMBL" id="JAWDGP010005248">
    <property type="protein sequence ID" value="KAK3758668.1"/>
    <property type="molecule type" value="Genomic_DNA"/>
</dbReference>
<dbReference type="AlphaFoldDB" id="A0AAE1D6Y1"/>
<sequence length="151" mass="16589">MSCYFCKDKEAECYHYNVSPACPKGFYGNECKDKCANCVGNSSCNAETGICAQGCADGWDGELCDRRCEADRYGANCRHICGFCQRGTCDHVTGECYGGCAKGYYGPSCKTGEFSWRYPLPWPALIVTSRAEAISDHLSTYVSSTYVSLLF</sequence>
<evidence type="ECO:0000313" key="2">
    <source>
        <dbReference type="EMBL" id="KAK3758668.1"/>
    </source>
</evidence>
<accession>A0AAE1D6Y1</accession>
<dbReference type="GO" id="GO:0005044">
    <property type="term" value="F:scavenger receptor activity"/>
    <property type="evidence" value="ECO:0007669"/>
    <property type="project" value="InterPro"/>
</dbReference>
<organism evidence="2 3">
    <name type="scientific">Elysia crispata</name>
    <name type="common">lettuce slug</name>
    <dbReference type="NCBI Taxonomy" id="231223"/>
    <lineage>
        <taxon>Eukaryota</taxon>
        <taxon>Metazoa</taxon>
        <taxon>Spiralia</taxon>
        <taxon>Lophotrochozoa</taxon>
        <taxon>Mollusca</taxon>
        <taxon>Gastropoda</taxon>
        <taxon>Heterobranchia</taxon>
        <taxon>Euthyneura</taxon>
        <taxon>Panpulmonata</taxon>
        <taxon>Sacoglossa</taxon>
        <taxon>Placobranchoidea</taxon>
        <taxon>Plakobranchidae</taxon>
        <taxon>Elysia</taxon>
    </lineage>
</organism>
<protein>
    <submittedName>
        <fullName evidence="2">Uncharacterized protein</fullName>
    </submittedName>
</protein>
<dbReference type="PANTHER" id="PTHR24043:SF8">
    <property type="entry name" value="EGF-LIKE DOMAIN-CONTAINING PROTEIN"/>
    <property type="match status" value="1"/>
</dbReference>
<dbReference type="Proteomes" id="UP001283361">
    <property type="component" value="Unassembled WGS sequence"/>
</dbReference>